<dbReference type="AlphaFoldDB" id="A0A6A5HPN2"/>
<evidence type="ECO:0000256" key="1">
    <source>
        <dbReference type="SAM" id="MobiDB-lite"/>
    </source>
</evidence>
<feature type="compositionally biased region" description="Basic and acidic residues" evidence="1">
    <location>
        <begin position="200"/>
        <end position="209"/>
    </location>
</feature>
<reference evidence="3 4" key="1">
    <citation type="submission" date="2019-12" db="EMBL/GenBank/DDBJ databases">
        <title>Chromosome-level assembly of the Caenorhabditis remanei genome.</title>
        <authorList>
            <person name="Teterina A.A."/>
            <person name="Willis J.H."/>
            <person name="Phillips P.C."/>
        </authorList>
    </citation>
    <scope>NUCLEOTIDE SEQUENCE [LARGE SCALE GENOMIC DNA]</scope>
    <source>
        <strain evidence="3 4">PX506</strain>
        <tissue evidence="3">Whole organism</tissue>
    </source>
</reference>
<feature type="compositionally biased region" description="Acidic residues" evidence="1">
    <location>
        <begin position="166"/>
        <end position="199"/>
    </location>
</feature>
<evidence type="ECO:0000259" key="2">
    <source>
        <dbReference type="Pfam" id="PF04435"/>
    </source>
</evidence>
<dbReference type="Proteomes" id="UP000483820">
    <property type="component" value="Chromosome II"/>
</dbReference>
<name>A0A6A5HPN2_CAERE</name>
<evidence type="ECO:0000313" key="4">
    <source>
        <dbReference type="Proteomes" id="UP000483820"/>
    </source>
</evidence>
<proteinExistence type="predicted"/>
<evidence type="ECO:0000313" key="3">
    <source>
        <dbReference type="EMBL" id="KAF1767772.1"/>
    </source>
</evidence>
<comment type="caution">
    <text evidence="3">The sequence shown here is derived from an EMBL/GenBank/DDBJ whole genome shotgun (WGS) entry which is preliminary data.</text>
</comment>
<feature type="domain" description="SPK" evidence="2">
    <location>
        <begin position="37"/>
        <end position="141"/>
    </location>
</feature>
<sequence>MDNYNKNLYGIEWSEYLKMYPKEGKSKLVSRKMEVTMLQRILDQGMVNKEPVTLDPFWRNIVEEEKWGGNWKQYRDHFRQSVAHRIPNLKFMDSKYRALMIYVSSRSVTDTFKEELAKDECVCHYDENSRIITIVSKDRQVVVGGKRLRKVAMRNNRKTQKKNEKDDEEDENKEEDDEEEEEDDEEKEYQDDDDDEKEGQDEKKEDKLEMNTAMSTGEIYDIMIYELEIHCRKNKVEYPVMLGLEQGSRNKKMSNRQLLKLLGKLTRWVADTADEKTDVSKIEKFQVLKTINLMSGMVPGDDTMKKSIKNALEVECGREENISLELFVLTINAILD</sequence>
<dbReference type="CTD" id="9805446"/>
<accession>A0A6A5HPN2</accession>
<dbReference type="RefSeq" id="XP_053590599.1">
    <property type="nucleotide sequence ID" value="XM_053726405.1"/>
</dbReference>
<gene>
    <name evidence="3" type="ORF">GCK72_007731</name>
</gene>
<dbReference type="Pfam" id="PF04435">
    <property type="entry name" value="SPK"/>
    <property type="match status" value="1"/>
</dbReference>
<feature type="region of interest" description="Disordered" evidence="1">
    <location>
        <begin position="153"/>
        <end position="210"/>
    </location>
</feature>
<dbReference type="KEGG" id="crq:GCK72_007731"/>
<protein>
    <recommendedName>
        <fullName evidence="2">SPK domain-containing protein</fullName>
    </recommendedName>
</protein>
<dbReference type="EMBL" id="WUAV01000002">
    <property type="protein sequence ID" value="KAF1767772.1"/>
    <property type="molecule type" value="Genomic_DNA"/>
</dbReference>
<dbReference type="GeneID" id="9805446"/>
<organism evidence="3 4">
    <name type="scientific">Caenorhabditis remanei</name>
    <name type="common">Caenorhabditis vulgaris</name>
    <dbReference type="NCBI Taxonomy" id="31234"/>
    <lineage>
        <taxon>Eukaryota</taxon>
        <taxon>Metazoa</taxon>
        <taxon>Ecdysozoa</taxon>
        <taxon>Nematoda</taxon>
        <taxon>Chromadorea</taxon>
        <taxon>Rhabditida</taxon>
        <taxon>Rhabditina</taxon>
        <taxon>Rhabditomorpha</taxon>
        <taxon>Rhabditoidea</taxon>
        <taxon>Rhabditidae</taxon>
        <taxon>Peloderinae</taxon>
        <taxon>Caenorhabditis</taxon>
    </lineage>
</organism>
<dbReference type="InterPro" id="IPR006570">
    <property type="entry name" value="SPK_dom"/>
</dbReference>